<evidence type="ECO:0000259" key="5">
    <source>
        <dbReference type="PROSITE" id="PS51843"/>
    </source>
</evidence>
<evidence type="ECO:0000256" key="2">
    <source>
        <dbReference type="ARBA" id="ARBA00023015"/>
    </source>
</evidence>
<feature type="domain" description="NR LBD" evidence="5">
    <location>
        <begin position="1"/>
        <end position="152"/>
    </location>
</feature>
<dbReference type="Gene3D" id="1.10.565.10">
    <property type="entry name" value="Retinoid X Receptor"/>
    <property type="match status" value="1"/>
</dbReference>
<evidence type="ECO:0000256" key="4">
    <source>
        <dbReference type="ARBA" id="ARBA00023170"/>
    </source>
</evidence>
<dbReference type="STRING" id="407821.A0A087UA02"/>
<keyword evidence="3" id="KW-0804">Transcription</keyword>
<dbReference type="GO" id="GO:0004879">
    <property type="term" value="F:nuclear receptor activity"/>
    <property type="evidence" value="ECO:0007669"/>
    <property type="project" value="InterPro"/>
</dbReference>
<keyword evidence="7" id="KW-1185">Reference proteome</keyword>
<protein>
    <submittedName>
        <fullName evidence="6">Nuclear hormone receptor FTZ-F1</fullName>
    </submittedName>
</protein>
<dbReference type="PANTHER" id="PTHR24086:SF15">
    <property type="entry name" value="NUCLEAR HORMONE RECEPTOR FTZ-F1"/>
    <property type="match status" value="1"/>
</dbReference>
<dbReference type="OrthoDB" id="6355676at2759"/>
<feature type="non-terminal residue" evidence="6">
    <location>
        <position position="154"/>
    </location>
</feature>
<sequence length="154" mass="17821">MLILDHLHQRLHNGLPEETTMPNGQKFSLINLALLGVSSMADQLQHVSTRLQELKFDPLDYICLKFLLLLNPEVRTLSNMKLVHEAYERTQQALMEYTVSCYPQITDKFSHLLQVLPEIHVISERGEDFLLYRHLSGNAPTQTLLMEMLHAKKK</sequence>
<evidence type="ECO:0000313" key="7">
    <source>
        <dbReference type="Proteomes" id="UP000054359"/>
    </source>
</evidence>
<keyword evidence="4 6" id="KW-0675">Receptor</keyword>
<dbReference type="PROSITE" id="PS51843">
    <property type="entry name" value="NR_LBD"/>
    <property type="match status" value="1"/>
</dbReference>
<dbReference type="EMBL" id="KK118912">
    <property type="protein sequence ID" value="KFM74191.1"/>
    <property type="molecule type" value="Genomic_DNA"/>
</dbReference>
<dbReference type="InterPro" id="IPR000536">
    <property type="entry name" value="Nucl_hrmn_rcpt_lig-bd"/>
</dbReference>
<comment type="subcellular location">
    <subcellularLocation>
        <location evidence="1">Nucleus</location>
    </subcellularLocation>
</comment>
<reference evidence="6 7" key="1">
    <citation type="submission" date="2013-11" db="EMBL/GenBank/DDBJ databases">
        <title>Genome sequencing of Stegodyphus mimosarum.</title>
        <authorList>
            <person name="Bechsgaard J."/>
        </authorList>
    </citation>
    <scope>NUCLEOTIDE SEQUENCE [LARGE SCALE GENOMIC DNA]</scope>
</reference>
<keyword evidence="2" id="KW-0805">Transcription regulation</keyword>
<dbReference type="Proteomes" id="UP000054359">
    <property type="component" value="Unassembled WGS sequence"/>
</dbReference>
<accession>A0A087UA02</accession>
<dbReference type="GO" id="GO:0090575">
    <property type="term" value="C:RNA polymerase II transcription regulator complex"/>
    <property type="evidence" value="ECO:0007669"/>
    <property type="project" value="TreeGrafter"/>
</dbReference>
<dbReference type="InterPro" id="IPR035500">
    <property type="entry name" value="NHR-like_dom_sf"/>
</dbReference>
<gene>
    <name evidence="6" type="ORF">X975_16885</name>
</gene>
<dbReference type="InterPro" id="IPR016355">
    <property type="entry name" value="NR5-like"/>
</dbReference>
<organism evidence="6 7">
    <name type="scientific">Stegodyphus mimosarum</name>
    <name type="common">African social velvet spider</name>
    <dbReference type="NCBI Taxonomy" id="407821"/>
    <lineage>
        <taxon>Eukaryota</taxon>
        <taxon>Metazoa</taxon>
        <taxon>Ecdysozoa</taxon>
        <taxon>Arthropoda</taxon>
        <taxon>Chelicerata</taxon>
        <taxon>Arachnida</taxon>
        <taxon>Araneae</taxon>
        <taxon>Araneomorphae</taxon>
        <taxon>Entelegynae</taxon>
        <taxon>Eresoidea</taxon>
        <taxon>Eresidae</taxon>
        <taxon>Stegodyphus</taxon>
    </lineage>
</organism>
<evidence type="ECO:0000256" key="3">
    <source>
        <dbReference type="ARBA" id="ARBA00023163"/>
    </source>
</evidence>
<evidence type="ECO:0000256" key="1">
    <source>
        <dbReference type="ARBA" id="ARBA00004123"/>
    </source>
</evidence>
<dbReference type="GO" id="GO:0000978">
    <property type="term" value="F:RNA polymerase II cis-regulatory region sequence-specific DNA binding"/>
    <property type="evidence" value="ECO:0007669"/>
    <property type="project" value="TreeGrafter"/>
</dbReference>
<dbReference type="GO" id="GO:0009888">
    <property type="term" value="P:tissue development"/>
    <property type="evidence" value="ECO:0007669"/>
    <property type="project" value="TreeGrafter"/>
</dbReference>
<name>A0A087UA02_STEMI</name>
<proteinExistence type="predicted"/>
<evidence type="ECO:0000313" key="6">
    <source>
        <dbReference type="EMBL" id="KFM74191.1"/>
    </source>
</evidence>
<dbReference type="PANTHER" id="PTHR24086">
    <property type="entry name" value="NUCLEAR RECEPTOR SUBFAMILY 5 GROUP A"/>
    <property type="match status" value="1"/>
</dbReference>
<dbReference type="AlphaFoldDB" id="A0A087UA02"/>
<dbReference type="OMA" id="SLEEYCH"/>
<dbReference type="SUPFAM" id="SSF48508">
    <property type="entry name" value="Nuclear receptor ligand-binding domain"/>
    <property type="match status" value="1"/>
</dbReference>
<dbReference type="Pfam" id="PF00104">
    <property type="entry name" value="Hormone_recep"/>
    <property type="match status" value="1"/>
</dbReference>
<dbReference type="GO" id="GO:0009755">
    <property type="term" value="P:hormone-mediated signaling pathway"/>
    <property type="evidence" value="ECO:0007669"/>
    <property type="project" value="TreeGrafter"/>
</dbReference>